<comment type="caution">
    <text evidence="2">The sequence shown here is derived from an EMBL/GenBank/DDBJ whole genome shotgun (WGS) entry which is preliminary data.</text>
</comment>
<gene>
    <name evidence="2" type="ORF">HMPREF9103_02033</name>
</gene>
<evidence type="ECO:0000256" key="1">
    <source>
        <dbReference type="SAM" id="Phobius"/>
    </source>
</evidence>
<dbReference type="InterPro" id="IPR018730">
    <property type="entry name" value="DUF2273"/>
</dbReference>
<feature type="transmembrane region" description="Helical" evidence="1">
    <location>
        <begin position="12"/>
        <end position="28"/>
    </location>
</feature>
<sequence length="64" mass="7449">MANYWQKYKWPIIGGGLGLLIAILILTLGFFKTLIILLFMLIGIGLGWYLQQSNFFNKLLKSWR</sequence>
<keyword evidence="1" id="KW-0472">Membrane</keyword>
<keyword evidence="1" id="KW-0812">Transmembrane</keyword>
<evidence type="ECO:0008006" key="4">
    <source>
        <dbReference type="Google" id="ProtNLM"/>
    </source>
</evidence>
<reference evidence="2 3" key="1">
    <citation type="submission" date="2011-09" db="EMBL/GenBank/DDBJ databases">
        <authorList>
            <person name="Weinstock G."/>
            <person name="Sodergren E."/>
            <person name="Clifton S."/>
            <person name="Fulton L."/>
            <person name="Fulton B."/>
            <person name="Courtney L."/>
            <person name="Fronick C."/>
            <person name="Harrison M."/>
            <person name="Strong C."/>
            <person name="Farmer C."/>
            <person name="Delahaunty K."/>
            <person name="Markovic C."/>
            <person name="Hall O."/>
            <person name="Minx P."/>
            <person name="Tomlinson C."/>
            <person name="Mitreva M."/>
            <person name="Hou S."/>
            <person name="Chen J."/>
            <person name="Wollam A."/>
            <person name="Pepin K.H."/>
            <person name="Johnson M."/>
            <person name="Bhonagiri V."/>
            <person name="Zhang X."/>
            <person name="Suruliraj S."/>
            <person name="Warren W."/>
            <person name="Chinwalla A."/>
            <person name="Mardis E.R."/>
            <person name="Wilson R.K."/>
        </authorList>
    </citation>
    <scope>NUCLEOTIDE SEQUENCE [LARGE SCALE GENOMIC DNA]</scope>
    <source>
        <strain evidence="2 3">F0439</strain>
    </source>
</reference>
<keyword evidence="3" id="KW-1185">Reference proteome</keyword>
<dbReference type="Proteomes" id="UP000004625">
    <property type="component" value="Unassembled WGS sequence"/>
</dbReference>
<name>G9ZQM6_9LACO</name>
<organism evidence="2 3">
    <name type="scientific">Lentilactobacillus parafarraginis F0439</name>
    <dbReference type="NCBI Taxonomy" id="797515"/>
    <lineage>
        <taxon>Bacteria</taxon>
        <taxon>Bacillati</taxon>
        <taxon>Bacillota</taxon>
        <taxon>Bacilli</taxon>
        <taxon>Lactobacillales</taxon>
        <taxon>Lactobacillaceae</taxon>
        <taxon>Lentilactobacillus</taxon>
    </lineage>
</organism>
<dbReference type="eggNOG" id="COG5547">
    <property type="taxonomic scope" value="Bacteria"/>
</dbReference>
<dbReference type="HOGENOM" id="CLU_192686_5_1_9"/>
<feature type="transmembrane region" description="Helical" evidence="1">
    <location>
        <begin position="34"/>
        <end position="51"/>
    </location>
</feature>
<dbReference type="RefSeq" id="WP_003561195.1">
    <property type="nucleotide sequence ID" value="NZ_JH415024.1"/>
</dbReference>
<protein>
    <recommendedName>
        <fullName evidence="4">Small integral membrane protein</fullName>
    </recommendedName>
</protein>
<dbReference type="Pfam" id="PF10031">
    <property type="entry name" value="DUF2273"/>
    <property type="match status" value="1"/>
</dbReference>
<evidence type="ECO:0000313" key="2">
    <source>
        <dbReference type="EMBL" id="EHL97262.1"/>
    </source>
</evidence>
<keyword evidence="1" id="KW-1133">Transmembrane helix</keyword>
<dbReference type="EMBL" id="AGEY01000139">
    <property type="protein sequence ID" value="EHL97262.1"/>
    <property type="molecule type" value="Genomic_DNA"/>
</dbReference>
<proteinExistence type="predicted"/>
<accession>G9ZQM6</accession>
<evidence type="ECO:0000313" key="3">
    <source>
        <dbReference type="Proteomes" id="UP000004625"/>
    </source>
</evidence>
<dbReference type="PATRIC" id="fig|797515.3.peg.1857"/>
<dbReference type="AlphaFoldDB" id="G9ZQM6"/>